<name>A0ABC9WVJ4_GRUJA</name>
<evidence type="ECO:0000313" key="1">
    <source>
        <dbReference type="EMBL" id="GAB0188784.1"/>
    </source>
</evidence>
<organism evidence="1 2">
    <name type="scientific">Grus japonensis</name>
    <name type="common">Japanese crane</name>
    <name type="synonym">Red-crowned crane</name>
    <dbReference type="NCBI Taxonomy" id="30415"/>
    <lineage>
        <taxon>Eukaryota</taxon>
        <taxon>Metazoa</taxon>
        <taxon>Chordata</taxon>
        <taxon>Craniata</taxon>
        <taxon>Vertebrata</taxon>
        <taxon>Euteleostomi</taxon>
        <taxon>Archelosauria</taxon>
        <taxon>Archosauria</taxon>
        <taxon>Dinosauria</taxon>
        <taxon>Saurischia</taxon>
        <taxon>Theropoda</taxon>
        <taxon>Coelurosauria</taxon>
        <taxon>Aves</taxon>
        <taxon>Neognathae</taxon>
        <taxon>Neoaves</taxon>
        <taxon>Gruiformes</taxon>
        <taxon>Gruidae</taxon>
        <taxon>Grus</taxon>
    </lineage>
</organism>
<protein>
    <submittedName>
        <fullName evidence="1">Uncharacterized protein</fullName>
    </submittedName>
</protein>
<dbReference type="AlphaFoldDB" id="A0ABC9WVJ4"/>
<keyword evidence="2" id="KW-1185">Reference proteome</keyword>
<evidence type="ECO:0000313" key="2">
    <source>
        <dbReference type="Proteomes" id="UP001623348"/>
    </source>
</evidence>
<sequence length="73" mass="7727">MPPFSQIALKEINQTAALQDSGNSQLRHSLSNAGADILSIAMRIELSPDLITGSGLLAFGAGCKREVKQYQGP</sequence>
<gene>
    <name evidence="1" type="ORF">GRJ2_001343700</name>
</gene>
<dbReference type="EMBL" id="BAAFJT010000004">
    <property type="protein sequence ID" value="GAB0188784.1"/>
    <property type="molecule type" value="Genomic_DNA"/>
</dbReference>
<accession>A0ABC9WVJ4</accession>
<dbReference type="Proteomes" id="UP001623348">
    <property type="component" value="Unassembled WGS sequence"/>
</dbReference>
<reference evidence="1 2" key="1">
    <citation type="submission" date="2024-06" db="EMBL/GenBank/DDBJ databases">
        <title>The draft genome of Grus japonensis, version 3.</title>
        <authorList>
            <person name="Nabeshima K."/>
            <person name="Suzuki S."/>
            <person name="Onuma M."/>
        </authorList>
    </citation>
    <scope>NUCLEOTIDE SEQUENCE [LARGE SCALE GENOMIC DNA]</scope>
    <source>
        <strain evidence="1 2">451A</strain>
    </source>
</reference>
<comment type="caution">
    <text evidence="1">The sequence shown here is derived from an EMBL/GenBank/DDBJ whole genome shotgun (WGS) entry which is preliminary data.</text>
</comment>
<proteinExistence type="predicted"/>